<evidence type="ECO:0000256" key="4">
    <source>
        <dbReference type="ARBA" id="ARBA00022729"/>
    </source>
</evidence>
<keyword evidence="4" id="KW-0732">Signal</keyword>
<gene>
    <name evidence="9" type="ORF">MNBD_DELTA02-394</name>
</gene>
<comment type="subcellular location">
    <subcellularLocation>
        <location evidence="1">Membrane</location>
    </subcellularLocation>
</comment>
<organism evidence="9">
    <name type="scientific">hydrothermal vent metagenome</name>
    <dbReference type="NCBI Taxonomy" id="652676"/>
    <lineage>
        <taxon>unclassified sequences</taxon>
        <taxon>metagenomes</taxon>
        <taxon>ecological metagenomes</taxon>
    </lineage>
</organism>
<dbReference type="PROSITE" id="PS51779">
    <property type="entry name" value="POTRA"/>
    <property type="match status" value="4"/>
</dbReference>
<feature type="domain" description="POTRA" evidence="8">
    <location>
        <begin position="243"/>
        <end position="319"/>
    </location>
</feature>
<evidence type="ECO:0000256" key="2">
    <source>
        <dbReference type="ARBA" id="ARBA00022452"/>
    </source>
</evidence>
<dbReference type="GO" id="GO:0019867">
    <property type="term" value="C:outer membrane"/>
    <property type="evidence" value="ECO:0007669"/>
    <property type="project" value="InterPro"/>
</dbReference>
<evidence type="ECO:0000259" key="8">
    <source>
        <dbReference type="PROSITE" id="PS51779"/>
    </source>
</evidence>
<reference evidence="9" key="1">
    <citation type="submission" date="2018-06" db="EMBL/GenBank/DDBJ databases">
        <authorList>
            <person name="Zhirakovskaya E."/>
        </authorList>
    </citation>
    <scope>NUCLEOTIDE SEQUENCE</scope>
</reference>
<keyword evidence="2" id="KW-1134">Transmembrane beta strand</keyword>
<dbReference type="Gene3D" id="2.40.160.50">
    <property type="entry name" value="membrane protein fhac: a member of the omp85/tpsb transporter family"/>
    <property type="match status" value="1"/>
</dbReference>
<dbReference type="Pfam" id="PF01103">
    <property type="entry name" value="Omp85"/>
    <property type="match status" value="1"/>
</dbReference>
<protein>
    <submittedName>
        <fullName evidence="9">Outer membrane protein assembly factor YaeT</fullName>
    </submittedName>
</protein>
<evidence type="ECO:0000313" key="9">
    <source>
        <dbReference type="EMBL" id="VAW38049.1"/>
    </source>
</evidence>
<dbReference type="InterPro" id="IPR023707">
    <property type="entry name" value="OM_assembly_BamA"/>
</dbReference>
<evidence type="ECO:0000256" key="1">
    <source>
        <dbReference type="ARBA" id="ARBA00004370"/>
    </source>
</evidence>
<dbReference type="Pfam" id="PF07244">
    <property type="entry name" value="POTRA"/>
    <property type="match status" value="5"/>
</dbReference>
<feature type="domain" description="POTRA" evidence="8">
    <location>
        <begin position="494"/>
        <end position="565"/>
    </location>
</feature>
<feature type="domain" description="POTRA" evidence="8">
    <location>
        <begin position="322"/>
        <end position="410"/>
    </location>
</feature>
<dbReference type="EMBL" id="UOEZ01000064">
    <property type="protein sequence ID" value="VAW38049.1"/>
    <property type="molecule type" value="Genomic_DNA"/>
</dbReference>
<keyword evidence="5" id="KW-0677">Repeat</keyword>
<name>A0A3B0VMH1_9ZZZZ</name>
<accession>A0A3B0VMH1</accession>
<sequence length="896" mass="100084">MLAILFFALSTPTLALSPKDAVAKAPGEAVKVIIMPFAINSAEDINKERKELMEQIASALDESGAAITGMEEVERLFLKKGITRFTEKEALSAARKSGAEFAVIGSLTLLGETYSANWRILKIKDSRLLRFYHRSSPSLNILITEVSATSDSMLKKMTQERGGEAKALKTDELAAVTVEGNRRMDNEGILRNIKSRAGKKFSAEDVKDDIYTIYSMGYFDDVIADLKETGEGLTLNFKVAEKPFVKSVTISGNKHMSQEKLDDVMTIKENTILDHAAIKENAELIRLMYLQEGYYLANVTPEITVEGLDATVTFHVKEGPKVKIRRITLIGNKAFSSRKLKKILKTKEASPISFATGSGTFNEYTFELDIRNLMNYYYDRGYMKAEIIDKKVLLSEDKKWFYITISLSEGARYRIGSVKIEGDIVTDKKNILKALDIKPKSIFDRSALKKGIVALTELYGDKGFANADFNTKTDLDTENKTIALTVEIKKGVPVYIERIGITGNTRTRDKVIRRELDFAEGDLFSSTKLRESRKNLKRLGYFESVEIKKSPGAASNRLKLDVDVREQPTGAISFGLGYSTYDKVITNASISQANFLGTGLKLNLNGRLSARSSNYVLGFTEPWLFNKPLSAGVDLFNTTKLYPDFSINRKGINLRFGFPIHKRTTRGYVTYRFEQTDVRDVDDNASKTIRSQEGSSTVSSITPRIRHDSRDDIFFPTEGNVLSFSTELAGSFLGGNNDFVKHEASAATFISLPLDTVFSIRGKVGYAYSLNSDKEVPIYEKYYLGGINSLRGYKSRSVGTRDSETGEILGGDTKLLLNTEIVFPILPQERFRGVVFFDVGNAFDGSFKVSELRKGVGMGIRWFSPMGPIRLEWGFNLDQQKGEESSVWEFTIGSMF</sequence>
<dbReference type="InterPro" id="IPR000184">
    <property type="entry name" value="Bac_surfAg_D15"/>
</dbReference>
<evidence type="ECO:0000256" key="5">
    <source>
        <dbReference type="ARBA" id="ARBA00022737"/>
    </source>
</evidence>
<keyword evidence="6" id="KW-0472">Membrane</keyword>
<dbReference type="InterPro" id="IPR039910">
    <property type="entry name" value="D15-like"/>
</dbReference>
<dbReference type="AlphaFoldDB" id="A0A3B0VMH1"/>
<evidence type="ECO:0000256" key="7">
    <source>
        <dbReference type="ARBA" id="ARBA00023237"/>
    </source>
</evidence>
<dbReference type="Gene3D" id="3.10.20.310">
    <property type="entry name" value="membrane protein fhac"/>
    <property type="match status" value="5"/>
</dbReference>
<dbReference type="PANTHER" id="PTHR12815:SF23">
    <property type="entry name" value="OUTER MEMBRANE PROTEIN ASSEMBLY FACTOR BAMA"/>
    <property type="match status" value="1"/>
</dbReference>
<dbReference type="InterPro" id="IPR010827">
    <property type="entry name" value="BamA/TamA_POTRA"/>
</dbReference>
<evidence type="ECO:0000256" key="3">
    <source>
        <dbReference type="ARBA" id="ARBA00022692"/>
    </source>
</evidence>
<dbReference type="HAMAP" id="MF_01430">
    <property type="entry name" value="OM_assembly_BamA"/>
    <property type="match status" value="1"/>
</dbReference>
<keyword evidence="7" id="KW-0998">Cell outer membrane</keyword>
<dbReference type="GO" id="GO:0071709">
    <property type="term" value="P:membrane assembly"/>
    <property type="evidence" value="ECO:0007669"/>
    <property type="project" value="InterPro"/>
</dbReference>
<evidence type="ECO:0000256" key="6">
    <source>
        <dbReference type="ARBA" id="ARBA00023136"/>
    </source>
</evidence>
<dbReference type="PIRSF" id="PIRSF006076">
    <property type="entry name" value="OM_assembly_OMP85"/>
    <property type="match status" value="1"/>
</dbReference>
<dbReference type="NCBIfam" id="TIGR03303">
    <property type="entry name" value="OM_YaeT"/>
    <property type="match status" value="1"/>
</dbReference>
<proteinExistence type="inferred from homology"/>
<dbReference type="PANTHER" id="PTHR12815">
    <property type="entry name" value="SORTING AND ASSEMBLY MACHINERY SAMM50 PROTEIN FAMILY MEMBER"/>
    <property type="match status" value="1"/>
</dbReference>
<keyword evidence="3" id="KW-0812">Transmembrane</keyword>
<feature type="domain" description="POTRA" evidence="8">
    <location>
        <begin position="171"/>
        <end position="242"/>
    </location>
</feature>
<dbReference type="InterPro" id="IPR034746">
    <property type="entry name" value="POTRA"/>
</dbReference>